<feature type="compositionally biased region" description="Pro residues" evidence="1">
    <location>
        <begin position="291"/>
        <end position="303"/>
    </location>
</feature>
<organism evidence="2 3">
    <name type="scientific">Pisolithus microcarpus 441</name>
    <dbReference type="NCBI Taxonomy" id="765257"/>
    <lineage>
        <taxon>Eukaryota</taxon>
        <taxon>Fungi</taxon>
        <taxon>Dikarya</taxon>
        <taxon>Basidiomycota</taxon>
        <taxon>Agaricomycotina</taxon>
        <taxon>Agaricomycetes</taxon>
        <taxon>Agaricomycetidae</taxon>
        <taxon>Boletales</taxon>
        <taxon>Sclerodermatineae</taxon>
        <taxon>Pisolithaceae</taxon>
        <taxon>Pisolithus</taxon>
    </lineage>
</organism>
<feature type="region of interest" description="Disordered" evidence="1">
    <location>
        <begin position="151"/>
        <end position="181"/>
    </location>
</feature>
<keyword evidence="3" id="KW-1185">Reference proteome</keyword>
<sequence>HRKVSSLRNKYIPIAFRGEKTGRSARSLTLHKTLLSSGRVTELTPIPNTSPFIMVGTLSFTGDTHFEVITVLANCGTDTVRAREALVTWIQRKQDKGRTTDHILTKLRQLEQKFIKDISLHDAFRQARAVTCLPRSPDIPLPDFITKRQSYSSIQTPDSPMDITHAESSRSSPLLSPHTPVSPSYFEHRLDSYAEEPEYPYTSYDPPSPGGSRSLFYSNSYTPHSPTVYTPHSSVATYSTPYNSRPRTLSPPSPTILPRRYRSVSNPVPPKVAVGRRSVPPLNRLSEPAIATPPTPRPAPTQPIPQSACSSAASSMVSLASPVSPDPQPYNDWCLRIPSPLPHSPYSSKESVTTVTDIERYLPSDINITDRECLSNFRVITRSDSPLHGITGEASQNRNSIVGTGLAAPYADALAHLQSEYGWEIGPRLDKALKICSAPPAVKEQVLRCLRSEPGCDPPHWQSRLREFDLNAEAVEFIVDEMCRELEAAPGRAM</sequence>
<dbReference type="HOGENOM" id="CLU_053022_0_0_1"/>
<dbReference type="Proteomes" id="UP000054018">
    <property type="component" value="Unassembled WGS sequence"/>
</dbReference>
<reference evidence="2 3" key="1">
    <citation type="submission" date="2014-04" db="EMBL/GenBank/DDBJ databases">
        <authorList>
            <consortium name="DOE Joint Genome Institute"/>
            <person name="Kuo A."/>
            <person name="Kohler A."/>
            <person name="Costa M.D."/>
            <person name="Nagy L.G."/>
            <person name="Floudas D."/>
            <person name="Copeland A."/>
            <person name="Barry K.W."/>
            <person name="Cichocki N."/>
            <person name="Veneault-Fourrey C."/>
            <person name="LaButti K."/>
            <person name="Lindquist E.A."/>
            <person name="Lipzen A."/>
            <person name="Lundell T."/>
            <person name="Morin E."/>
            <person name="Murat C."/>
            <person name="Sun H."/>
            <person name="Tunlid A."/>
            <person name="Henrissat B."/>
            <person name="Grigoriev I.V."/>
            <person name="Hibbett D.S."/>
            <person name="Martin F."/>
            <person name="Nordberg H.P."/>
            <person name="Cantor M.N."/>
            <person name="Hua S.X."/>
        </authorList>
    </citation>
    <scope>NUCLEOTIDE SEQUENCE [LARGE SCALE GENOMIC DNA]</scope>
    <source>
        <strain evidence="2 3">441</strain>
    </source>
</reference>
<feature type="region of interest" description="Disordered" evidence="1">
    <location>
        <begin position="240"/>
        <end position="308"/>
    </location>
</feature>
<dbReference type="AlphaFoldDB" id="A0A0C9ZU95"/>
<feature type="compositionally biased region" description="Polar residues" evidence="1">
    <location>
        <begin position="169"/>
        <end position="181"/>
    </location>
</feature>
<feature type="non-terminal residue" evidence="2">
    <location>
        <position position="494"/>
    </location>
</feature>
<gene>
    <name evidence="2" type="ORF">PISMIDRAFT_679526</name>
</gene>
<evidence type="ECO:0000256" key="1">
    <source>
        <dbReference type="SAM" id="MobiDB-lite"/>
    </source>
</evidence>
<dbReference type="OrthoDB" id="3355668at2759"/>
<name>A0A0C9ZU95_9AGAM</name>
<evidence type="ECO:0000313" key="3">
    <source>
        <dbReference type="Proteomes" id="UP000054018"/>
    </source>
</evidence>
<dbReference type="EMBL" id="KN833728">
    <property type="protein sequence ID" value="KIK23253.1"/>
    <property type="molecule type" value="Genomic_DNA"/>
</dbReference>
<reference evidence="3" key="2">
    <citation type="submission" date="2015-01" db="EMBL/GenBank/DDBJ databases">
        <title>Evolutionary Origins and Diversification of the Mycorrhizal Mutualists.</title>
        <authorList>
            <consortium name="DOE Joint Genome Institute"/>
            <consortium name="Mycorrhizal Genomics Consortium"/>
            <person name="Kohler A."/>
            <person name="Kuo A."/>
            <person name="Nagy L.G."/>
            <person name="Floudas D."/>
            <person name="Copeland A."/>
            <person name="Barry K.W."/>
            <person name="Cichocki N."/>
            <person name="Veneault-Fourrey C."/>
            <person name="LaButti K."/>
            <person name="Lindquist E.A."/>
            <person name="Lipzen A."/>
            <person name="Lundell T."/>
            <person name="Morin E."/>
            <person name="Murat C."/>
            <person name="Riley R."/>
            <person name="Ohm R."/>
            <person name="Sun H."/>
            <person name="Tunlid A."/>
            <person name="Henrissat B."/>
            <person name="Grigoriev I.V."/>
            <person name="Hibbett D.S."/>
            <person name="Martin F."/>
        </authorList>
    </citation>
    <scope>NUCLEOTIDE SEQUENCE [LARGE SCALE GENOMIC DNA]</scope>
    <source>
        <strain evidence="3">441</strain>
    </source>
</reference>
<protein>
    <submittedName>
        <fullName evidence="2">Uncharacterized protein</fullName>
    </submittedName>
</protein>
<evidence type="ECO:0000313" key="2">
    <source>
        <dbReference type="EMBL" id="KIK23253.1"/>
    </source>
</evidence>
<accession>A0A0C9ZU95</accession>
<dbReference type="STRING" id="765257.A0A0C9ZU95"/>
<proteinExistence type="predicted"/>